<sequence>MRVIAKRTLVQFYENHADAKTPLLAWHDFVLKSEWKTPQDIKNDFATASFVGNNLVVFNIGGNNYRLVVEIAYQVGVVWVKFIGMHSDCDKIDVETINDH</sequence>
<name>A0A1V4GQ42_MORLA</name>
<evidence type="ECO:0000313" key="2">
    <source>
        <dbReference type="Proteomes" id="UP000191025"/>
    </source>
</evidence>
<dbReference type="GO" id="GO:0003723">
    <property type="term" value="F:RNA binding"/>
    <property type="evidence" value="ECO:0007669"/>
    <property type="project" value="InterPro"/>
</dbReference>
<reference evidence="2" key="1">
    <citation type="submission" date="2017-03" db="EMBL/GenBank/DDBJ databases">
        <title>Draft genome sequence of Moraxella equi CCUG 4950T type strain.</title>
        <authorList>
            <person name="Salva-Serra F."/>
            <person name="Engstrom-Jakobsson H."/>
            <person name="Thorell K."/>
            <person name="Jaen-Luchoro D."/>
            <person name="Gonzales-Siles L."/>
            <person name="Karlsson R."/>
            <person name="Yazdan S."/>
            <person name="Boulund F."/>
            <person name="Johnning A."/>
            <person name="Engstrand L."/>
            <person name="Kristiansson E."/>
            <person name="Moore E."/>
        </authorList>
    </citation>
    <scope>NUCLEOTIDE SEQUENCE [LARGE SCALE GENOMIC DNA]</scope>
    <source>
        <strain evidence="2">CCUG 4441</strain>
    </source>
</reference>
<dbReference type="AlphaFoldDB" id="A0A1V4GQ42"/>
<accession>A0A1V4GQ42</accession>
<gene>
    <name evidence="1" type="ORF">B5J94_11010</name>
</gene>
<dbReference type="Pfam" id="PF09907">
    <property type="entry name" value="HigB_toxin"/>
    <property type="match status" value="1"/>
</dbReference>
<dbReference type="RefSeq" id="WP_062501392.1">
    <property type="nucleotide sequence ID" value="NZ_MXAN01000082.1"/>
</dbReference>
<organism evidence="1 2">
    <name type="scientific">Moraxella lacunata</name>
    <dbReference type="NCBI Taxonomy" id="477"/>
    <lineage>
        <taxon>Bacteria</taxon>
        <taxon>Pseudomonadati</taxon>
        <taxon>Pseudomonadota</taxon>
        <taxon>Gammaproteobacteria</taxon>
        <taxon>Moraxellales</taxon>
        <taxon>Moraxellaceae</taxon>
        <taxon>Moraxella</taxon>
    </lineage>
</organism>
<proteinExistence type="predicted"/>
<protein>
    <submittedName>
        <fullName evidence="1">Addiction module toxin RelE</fullName>
    </submittedName>
</protein>
<dbReference type="InterPro" id="IPR018669">
    <property type="entry name" value="Toxin_HigB"/>
</dbReference>
<comment type="caution">
    <text evidence="1">The sequence shown here is derived from an EMBL/GenBank/DDBJ whole genome shotgun (WGS) entry which is preliminary data.</text>
</comment>
<evidence type="ECO:0000313" key="1">
    <source>
        <dbReference type="EMBL" id="OPH34560.1"/>
    </source>
</evidence>
<dbReference type="Proteomes" id="UP000191025">
    <property type="component" value="Unassembled WGS sequence"/>
</dbReference>
<dbReference type="EMBL" id="MXAN01000082">
    <property type="protein sequence ID" value="OPH34560.1"/>
    <property type="molecule type" value="Genomic_DNA"/>
</dbReference>
<dbReference type="GO" id="GO:0110001">
    <property type="term" value="C:toxin-antitoxin complex"/>
    <property type="evidence" value="ECO:0007669"/>
    <property type="project" value="InterPro"/>
</dbReference>
<dbReference type="GO" id="GO:0004519">
    <property type="term" value="F:endonuclease activity"/>
    <property type="evidence" value="ECO:0007669"/>
    <property type="project" value="InterPro"/>
</dbReference>